<dbReference type="EMBL" id="JBBDGM010000013">
    <property type="protein sequence ID" value="MEJ1089411.1"/>
    <property type="molecule type" value="Genomic_DNA"/>
</dbReference>
<dbReference type="RefSeq" id="WP_337333055.1">
    <property type="nucleotide sequence ID" value="NZ_JBBDGM010000013.1"/>
</dbReference>
<feature type="region of interest" description="Disordered" evidence="2">
    <location>
        <begin position="273"/>
        <end position="335"/>
    </location>
</feature>
<dbReference type="EC" id="3.4.-.-" evidence="4"/>
<dbReference type="SUPFAM" id="SSF51261">
    <property type="entry name" value="Duplicated hybrid motif"/>
    <property type="match status" value="1"/>
</dbReference>
<dbReference type="CDD" id="cd12797">
    <property type="entry name" value="M23_peptidase"/>
    <property type="match status" value="1"/>
</dbReference>
<dbReference type="InterPro" id="IPR011055">
    <property type="entry name" value="Dup_hybrid_motif"/>
</dbReference>
<reference evidence="4 5" key="1">
    <citation type="submission" date="2024-02" db="EMBL/GenBank/DDBJ databases">
        <authorList>
            <person name="Saticioglu I.B."/>
        </authorList>
    </citation>
    <scope>NUCLEOTIDE SEQUENCE [LARGE SCALE GENOMIC DNA]</scope>
    <source>
        <strain evidence="4 5">Mu-80</strain>
    </source>
</reference>
<accession>A0ABU8LFP3</accession>
<organism evidence="4 5">
    <name type="scientific">Microbacterium bandirmense</name>
    <dbReference type="NCBI Taxonomy" id="3122050"/>
    <lineage>
        <taxon>Bacteria</taxon>
        <taxon>Bacillati</taxon>
        <taxon>Actinomycetota</taxon>
        <taxon>Actinomycetes</taxon>
        <taxon>Micrococcales</taxon>
        <taxon>Microbacteriaceae</taxon>
        <taxon>Microbacterium</taxon>
    </lineage>
</organism>
<dbReference type="InterPro" id="IPR016047">
    <property type="entry name" value="M23ase_b-sheet_dom"/>
</dbReference>
<dbReference type="Pfam" id="PF01551">
    <property type="entry name" value="Peptidase_M23"/>
    <property type="match status" value="1"/>
</dbReference>
<gene>
    <name evidence="4" type="ORF">WDU99_13925</name>
</gene>
<evidence type="ECO:0000256" key="2">
    <source>
        <dbReference type="SAM" id="MobiDB-lite"/>
    </source>
</evidence>
<comment type="caution">
    <text evidence="4">The sequence shown here is derived from an EMBL/GenBank/DDBJ whole genome shotgun (WGS) entry which is preliminary data.</text>
</comment>
<evidence type="ECO:0000313" key="4">
    <source>
        <dbReference type="EMBL" id="MEJ1089411.1"/>
    </source>
</evidence>
<dbReference type="InterPro" id="IPR006311">
    <property type="entry name" value="TAT_signal"/>
</dbReference>
<feature type="compositionally biased region" description="Gly residues" evidence="2">
    <location>
        <begin position="304"/>
        <end position="321"/>
    </location>
</feature>
<feature type="coiled-coil region" evidence="1">
    <location>
        <begin position="87"/>
        <end position="114"/>
    </location>
</feature>
<proteinExistence type="predicted"/>
<protein>
    <submittedName>
        <fullName evidence="4">M23 family metallopeptidase</fullName>
        <ecNumber evidence="4">3.4.-.-</ecNumber>
    </submittedName>
</protein>
<dbReference type="Gene3D" id="2.70.70.10">
    <property type="entry name" value="Glucose Permease (Domain IIA)"/>
    <property type="match status" value="1"/>
</dbReference>
<dbReference type="PANTHER" id="PTHR21666">
    <property type="entry name" value="PEPTIDASE-RELATED"/>
    <property type="match status" value="1"/>
</dbReference>
<evidence type="ECO:0000313" key="5">
    <source>
        <dbReference type="Proteomes" id="UP001371224"/>
    </source>
</evidence>
<feature type="domain" description="M23ase beta-sheet core" evidence="3">
    <location>
        <begin position="352"/>
        <end position="446"/>
    </location>
</feature>
<dbReference type="PROSITE" id="PS51318">
    <property type="entry name" value="TAT"/>
    <property type="match status" value="1"/>
</dbReference>
<evidence type="ECO:0000256" key="1">
    <source>
        <dbReference type="SAM" id="Coils"/>
    </source>
</evidence>
<name>A0ABU8LFP3_9MICO</name>
<dbReference type="InterPro" id="IPR050570">
    <property type="entry name" value="Cell_wall_metabolism_enzyme"/>
</dbReference>
<feature type="compositionally biased region" description="Basic and acidic residues" evidence="2">
    <location>
        <begin position="278"/>
        <end position="302"/>
    </location>
</feature>
<keyword evidence="1" id="KW-0175">Coiled coil</keyword>
<evidence type="ECO:0000259" key="3">
    <source>
        <dbReference type="Pfam" id="PF01551"/>
    </source>
</evidence>
<dbReference type="GO" id="GO:0016787">
    <property type="term" value="F:hydrolase activity"/>
    <property type="evidence" value="ECO:0007669"/>
    <property type="project" value="UniProtKB-KW"/>
</dbReference>
<dbReference type="Proteomes" id="UP001371224">
    <property type="component" value="Unassembled WGS sequence"/>
</dbReference>
<sequence>MNDELEVAAGAASDDCGCAPTPAERRSLWPAAKVSRRSAMTVGALSAIAVGALGVATSAPAAFAADYPSWDDVQRAKANEAAKASEINRIETLINQLTQAAAAAEEAARKAGDEFYAAQQAYFDQAAKAEDLQAQADEQSGIADDSARKAGQVANQMYRNSGDDAALELFLSNSSGDADDLLARLGSMDKLLEYNRAVADKAAAARDQAQSLSDQASKARDERDRLQKIAEQKMVAAQEAADAAQAALQQKQDNLLTLQAQLAALKDKTTATVAGYQEGERKRKAEEERRRREEEERRKKEAASGGGGGGGGGGGTGGSGSGAWRRPHGGYISSGYGPRPAQCVNGVCRSTYHRGTDFANGCGAAIYAAASGRVDAAFYNGGYGNYIRIQHGGGIATGYAHIARIAVSYGQQVSAGQVIAYAGNTGASQGCHLHFEVYTGGGTTNPYNFLAARGAI</sequence>
<keyword evidence="4" id="KW-0378">Hydrolase</keyword>
<keyword evidence="5" id="KW-1185">Reference proteome</keyword>
<dbReference type="PANTHER" id="PTHR21666:SF270">
    <property type="entry name" value="MUREIN HYDROLASE ACTIVATOR ENVC"/>
    <property type="match status" value="1"/>
</dbReference>